<feature type="compositionally biased region" description="Low complexity" evidence="1">
    <location>
        <begin position="265"/>
        <end position="274"/>
    </location>
</feature>
<reference evidence="2" key="2">
    <citation type="journal article" name="Front. Microbiol.">
        <title>Degradative Capacity of Two Strains of Rhodonia placenta: From Phenotype to Genotype.</title>
        <authorList>
            <person name="Kolle M."/>
            <person name="Horta M.A.C."/>
            <person name="Nowrousian M."/>
            <person name="Ohm R.A."/>
            <person name="Benz J.P."/>
            <person name="Pilgard A."/>
        </authorList>
    </citation>
    <scope>NUCLEOTIDE SEQUENCE</scope>
    <source>
        <strain evidence="2">FPRL280</strain>
    </source>
</reference>
<reference evidence="2" key="1">
    <citation type="submission" date="2020-11" db="EMBL/GenBank/DDBJ databases">
        <authorList>
            <person name="Koelle M."/>
            <person name="Horta M.A.C."/>
            <person name="Nowrousian M."/>
            <person name="Ohm R.A."/>
            <person name="Benz P."/>
            <person name="Pilgard A."/>
        </authorList>
    </citation>
    <scope>NUCLEOTIDE SEQUENCE</scope>
    <source>
        <strain evidence="2">FPRL280</strain>
    </source>
</reference>
<gene>
    <name evidence="2" type="ORF">IEO21_05029</name>
</gene>
<evidence type="ECO:0000313" key="2">
    <source>
        <dbReference type="EMBL" id="KAF9814571.1"/>
    </source>
</evidence>
<proteinExistence type="predicted"/>
<name>A0A8H7U1Z7_9APHY</name>
<dbReference type="AlphaFoldDB" id="A0A8H7U1Z7"/>
<feature type="region of interest" description="Disordered" evidence="1">
    <location>
        <begin position="160"/>
        <end position="294"/>
    </location>
</feature>
<sequence>MASDSDLVTQLLPLDELIQVVYQGSSRFVVLSSVESDWTVHVGLSGPDGRWWRGAWGSKHIRGAVGLKASSDAIEAYAGRLADAFAKGEMCIGNWSSQKGAKVNLVLGTTTDAPAHVALAELPAEEAAAFATKVFTDIAIQAQSRGSRLHPSPFAAVSTIATVPSKPSGLDTRSRDPPSTPSMSEAERKAEAEITALQTELAKATSAPSGAGAPSSRTTGKRRADADADGATPRTAKTSRPLTKAPSNDASKLRSIAKSGRGPVAAAARGASLANPTKKARKYQALEFGSDDDD</sequence>
<comment type="caution">
    <text evidence="2">The sequence shown here is derived from an EMBL/GenBank/DDBJ whole genome shotgun (WGS) entry which is preliminary data.</text>
</comment>
<protein>
    <submittedName>
        <fullName evidence="2">Uncharacterized protein</fullName>
    </submittedName>
</protein>
<feature type="compositionally biased region" description="Polar residues" evidence="1">
    <location>
        <begin position="238"/>
        <end position="250"/>
    </location>
</feature>
<feature type="compositionally biased region" description="Low complexity" evidence="1">
    <location>
        <begin position="204"/>
        <end position="218"/>
    </location>
</feature>
<dbReference type="EMBL" id="JADOXO010000084">
    <property type="protein sequence ID" value="KAF9814571.1"/>
    <property type="molecule type" value="Genomic_DNA"/>
</dbReference>
<accession>A0A8H7U1Z7</accession>
<organism evidence="2 3">
    <name type="scientific">Rhodonia placenta</name>
    <dbReference type="NCBI Taxonomy" id="104341"/>
    <lineage>
        <taxon>Eukaryota</taxon>
        <taxon>Fungi</taxon>
        <taxon>Dikarya</taxon>
        <taxon>Basidiomycota</taxon>
        <taxon>Agaricomycotina</taxon>
        <taxon>Agaricomycetes</taxon>
        <taxon>Polyporales</taxon>
        <taxon>Adustoporiaceae</taxon>
        <taxon>Rhodonia</taxon>
    </lineage>
</organism>
<evidence type="ECO:0000313" key="3">
    <source>
        <dbReference type="Proteomes" id="UP000639403"/>
    </source>
</evidence>
<evidence type="ECO:0000256" key="1">
    <source>
        <dbReference type="SAM" id="MobiDB-lite"/>
    </source>
</evidence>
<dbReference type="Proteomes" id="UP000639403">
    <property type="component" value="Unassembled WGS sequence"/>
</dbReference>